<comment type="subcellular location">
    <subcellularLocation>
        <location evidence="1">Secreted</location>
    </subcellularLocation>
</comment>
<feature type="compositionally biased region" description="Basic and acidic residues" evidence="5">
    <location>
        <begin position="96"/>
        <end position="112"/>
    </location>
</feature>
<evidence type="ECO:0000313" key="6">
    <source>
        <dbReference type="EMBL" id="RXN38283.1"/>
    </source>
</evidence>
<protein>
    <submittedName>
        <fullName evidence="6">Beta-microsemino-like protein</fullName>
    </submittedName>
</protein>
<dbReference type="Gene3D" id="2.10.70.10">
    <property type="entry name" value="Complement Module, domain 1"/>
    <property type="match status" value="1"/>
</dbReference>
<dbReference type="EMBL" id="QBIY01004957">
    <property type="protein sequence ID" value="RXN38283.1"/>
    <property type="molecule type" value="Genomic_DNA"/>
</dbReference>
<keyword evidence="3" id="KW-0964">Secreted</keyword>
<dbReference type="Pfam" id="PF05825">
    <property type="entry name" value="PSP94"/>
    <property type="match status" value="1"/>
</dbReference>
<dbReference type="STRING" id="84645.A0A498P263"/>
<evidence type="ECO:0000256" key="3">
    <source>
        <dbReference type="ARBA" id="ARBA00022525"/>
    </source>
</evidence>
<dbReference type="GO" id="GO:0005576">
    <property type="term" value="C:extracellular region"/>
    <property type="evidence" value="ECO:0007669"/>
    <property type="project" value="UniProtKB-SubCell"/>
</dbReference>
<dbReference type="InterPro" id="IPR008735">
    <property type="entry name" value="PSP94"/>
</dbReference>
<organism evidence="6 7">
    <name type="scientific">Labeo rohita</name>
    <name type="common">Indian major carp</name>
    <name type="synonym">Cyprinus rohita</name>
    <dbReference type="NCBI Taxonomy" id="84645"/>
    <lineage>
        <taxon>Eukaryota</taxon>
        <taxon>Metazoa</taxon>
        <taxon>Chordata</taxon>
        <taxon>Craniata</taxon>
        <taxon>Vertebrata</taxon>
        <taxon>Euteleostomi</taxon>
        <taxon>Actinopterygii</taxon>
        <taxon>Neopterygii</taxon>
        <taxon>Teleostei</taxon>
        <taxon>Ostariophysi</taxon>
        <taxon>Cypriniformes</taxon>
        <taxon>Cyprinidae</taxon>
        <taxon>Labeoninae</taxon>
        <taxon>Labeonini</taxon>
        <taxon>Labeo</taxon>
    </lineage>
</organism>
<evidence type="ECO:0000256" key="4">
    <source>
        <dbReference type="ARBA" id="ARBA00023157"/>
    </source>
</evidence>
<evidence type="ECO:0000256" key="5">
    <source>
        <dbReference type="SAM" id="MobiDB-lite"/>
    </source>
</evidence>
<keyword evidence="4" id="KW-1015">Disulfide bond</keyword>
<comment type="similarity">
    <text evidence="2">Belongs to the beta-microseminoprotein family.</text>
</comment>
<feature type="region of interest" description="Disordered" evidence="5">
    <location>
        <begin position="68"/>
        <end position="151"/>
    </location>
</feature>
<proteinExistence type="inferred from homology"/>
<accession>A0A498P263</accession>
<feature type="compositionally biased region" description="Basic and acidic residues" evidence="5">
    <location>
        <begin position="77"/>
        <end position="87"/>
    </location>
</feature>
<evidence type="ECO:0000256" key="1">
    <source>
        <dbReference type="ARBA" id="ARBA00004613"/>
    </source>
</evidence>
<gene>
    <name evidence="6" type="ORF">ROHU_001250</name>
</gene>
<feature type="compositionally biased region" description="Low complexity" evidence="5">
    <location>
        <begin position="113"/>
        <end position="127"/>
    </location>
</feature>
<reference evidence="6 7" key="1">
    <citation type="submission" date="2018-03" db="EMBL/GenBank/DDBJ databases">
        <title>Draft genome sequence of Rohu Carp (Labeo rohita).</title>
        <authorList>
            <person name="Das P."/>
            <person name="Kushwaha B."/>
            <person name="Joshi C.G."/>
            <person name="Kumar D."/>
            <person name="Nagpure N.S."/>
            <person name="Sahoo L."/>
            <person name="Das S.P."/>
            <person name="Bit A."/>
            <person name="Patnaik S."/>
            <person name="Meher P.K."/>
            <person name="Jayasankar P."/>
            <person name="Koringa P.G."/>
            <person name="Patel N.V."/>
            <person name="Hinsu A.T."/>
            <person name="Kumar R."/>
            <person name="Pandey M."/>
            <person name="Agarwal S."/>
            <person name="Srivastava S."/>
            <person name="Singh M."/>
            <person name="Iquebal M.A."/>
            <person name="Jaiswal S."/>
            <person name="Angadi U.B."/>
            <person name="Kumar N."/>
            <person name="Raza M."/>
            <person name="Shah T.M."/>
            <person name="Rai A."/>
            <person name="Jena J.K."/>
        </authorList>
    </citation>
    <scope>NUCLEOTIDE SEQUENCE [LARGE SCALE GENOMIC DNA]</scope>
    <source>
        <strain evidence="6">DASCIFA01</strain>
        <tissue evidence="6">Testis</tissue>
    </source>
</reference>
<dbReference type="AlphaFoldDB" id="A0A498P263"/>
<evidence type="ECO:0000313" key="7">
    <source>
        <dbReference type="Proteomes" id="UP000290572"/>
    </source>
</evidence>
<feature type="compositionally biased region" description="Polar residues" evidence="5">
    <location>
        <begin position="128"/>
        <end position="144"/>
    </location>
</feature>
<dbReference type="Proteomes" id="UP000290572">
    <property type="component" value="Unassembled WGS sequence"/>
</dbReference>
<sequence length="151" mass="16710">MSAECYIRKPKVDWSSINNVTGHLQGCVDSDGVTHDFNSEWDKDCYNCHCTLFGIKCCNNYDSYEELHGHSQNGGNDRYDSYEELHGHSQNGGNDRSGDYGEHGIPENDKFETTTTTTPPTTTPTTTAEIQPNGDTNSQPNNAALDTEPVK</sequence>
<evidence type="ECO:0000256" key="2">
    <source>
        <dbReference type="ARBA" id="ARBA00010352"/>
    </source>
</evidence>
<keyword evidence="7" id="KW-1185">Reference proteome</keyword>
<name>A0A498P263_LABRO</name>
<comment type="caution">
    <text evidence="6">The sequence shown here is derived from an EMBL/GenBank/DDBJ whole genome shotgun (WGS) entry which is preliminary data.</text>
</comment>